<gene>
    <name evidence="5" type="ORF">ACFFGH_27215</name>
</gene>
<evidence type="ECO:0000256" key="1">
    <source>
        <dbReference type="ARBA" id="ARBA00010928"/>
    </source>
</evidence>
<dbReference type="Pfam" id="PF01408">
    <property type="entry name" value="GFO_IDH_MocA"/>
    <property type="match status" value="1"/>
</dbReference>
<dbReference type="SUPFAM" id="SSF51735">
    <property type="entry name" value="NAD(P)-binding Rossmann-fold domains"/>
    <property type="match status" value="1"/>
</dbReference>
<dbReference type="Pfam" id="PF22725">
    <property type="entry name" value="GFO_IDH_MocA_C3"/>
    <property type="match status" value="1"/>
</dbReference>
<evidence type="ECO:0000259" key="3">
    <source>
        <dbReference type="Pfam" id="PF01408"/>
    </source>
</evidence>
<dbReference type="InterPro" id="IPR000683">
    <property type="entry name" value="Gfo/Idh/MocA-like_OxRdtase_N"/>
</dbReference>
<dbReference type="SUPFAM" id="SSF55347">
    <property type="entry name" value="Glyceraldehyde-3-phosphate dehydrogenase-like, C-terminal domain"/>
    <property type="match status" value="1"/>
</dbReference>
<dbReference type="RefSeq" id="WP_386674330.1">
    <property type="nucleotide sequence ID" value="NZ_JBHLTG010000008.1"/>
</dbReference>
<protein>
    <submittedName>
        <fullName evidence="5">Gfo/Idh/MocA family protein</fullName>
    </submittedName>
</protein>
<evidence type="ECO:0000313" key="6">
    <source>
        <dbReference type="Proteomes" id="UP001589896"/>
    </source>
</evidence>
<dbReference type="InterPro" id="IPR055170">
    <property type="entry name" value="GFO_IDH_MocA-like_dom"/>
</dbReference>
<sequence>MPNSSAPHDREAPPLRWAVIGTGDISHRLGPDLQAIGGTVVTAVWGRRMESATAFAAAHGIPHASADLTEVLERDDVDAVYLATPIATHLPLGLQALSAGKHLLVEKPMAVSAADAEQLFDAAERANRFVMEAMWMKFNPLHAQLTERIRDGLIGEPRSVRAGFGTPFPAGGSRWSAELGGSTVLDQGIYAITLAQSLLGEPVAITARGRVRDGVDVHAVIDLEFADGRFAQLAASAVEFIDPSAAVSGSGGWLTIDRMFWASTAASLYTAGIPSLFTPPERLELERQGNGFVPMLNAVVRAIGAGRRTHPRHDRRATLSVARTMDAVRAQILSAGVPG</sequence>
<dbReference type="EMBL" id="JBHLTG010000008">
    <property type="protein sequence ID" value="MFC0681535.1"/>
    <property type="molecule type" value="Genomic_DNA"/>
</dbReference>
<comment type="caution">
    <text evidence="5">The sequence shown here is derived from an EMBL/GenBank/DDBJ whole genome shotgun (WGS) entry which is preliminary data.</text>
</comment>
<dbReference type="PANTHER" id="PTHR22604:SF105">
    <property type="entry name" value="TRANS-1,2-DIHYDROBENZENE-1,2-DIOL DEHYDROGENASE"/>
    <property type="match status" value="1"/>
</dbReference>
<evidence type="ECO:0000313" key="5">
    <source>
        <dbReference type="EMBL" id="MFC0681535.1"/>
    </source>
</evidence>
<evidence type="ECO:0000259" key="4">
    <source>
        <dbReference type="Pfam" id="PF22725"/>
    </source>
</evidence>
<comment type="similarity">
    <text evidence="1">Belongs to the Gfo/Idh/MocA family.</text>
</comment>
<dbReference type="PANTHER" id="PTHR22604">
    <property type="entry name" value="OXIDOREDUCTASES"/>
    <property type="match status" value="1"/>
</dbReference>
<keyword evidence="2" id="KW-0560">Oxidoreductase</keyword>
<dbReference type="Gene3D" id="3.40.50.720">
    <property type="entry name" value="NAD(P)-binding Rossmann-like Domain"/>
    <property type="match status" value="1"/>
</dbReference>
<accession>A0ABV6RX29</accession>
<feature type="domain" description="GFO/IDH/MocA-like oxidoreductase" evidence="4">
    <location>
        <begin position="143"/>
        <end position="254"/>
    </location>
</feature>
<reference evidence="5 6" key="1">
    <citation type="submission" date="2024-09" db="EMBL/GenBank/DDBJ databases">
        <authorList>
            <person name="Sun Q."/>
            <person name="Mori K."/>
        </authorList>
    </citation>
    <scope>NUCLEOTIDE SEQUENCE [LARGE SCALE GENOMIC DNA]</scope>
    <source>
        <strain evidence="5 6">KCTC 23076</strain>
    </source>
</reference>
<proteinExistence type="inferred from homology"/>
<name>A0ABV6RX29_9GAMM</name>
<organism evidence="5 6">
    <name type="scientific">Lysobacter korlensis</name>
    <dbReference type="NCBI Taxonomy" id="553636"/>
    <lineage>
        <taxon>Bacteria</taxon>
        <taxon>Pseudomonadati</taxon>
        <taxon>Pseudomonadota</taxon>
        <taxon>Gammaproteobacteria</taxon>
        <taxon>Lysobacterales</taxon>
        <taxon>Lysobacteraceae</taxon>
        <taxon>Lysobacter</taxon>
    </lineage>
</organism>
<keyword evidence="6" id="KW-1185">Reference proteome</keyword>
<dbReference type="Gene3D" id="3.30.360.10">
    <property type="entry name" value="Dihydrodipicolinate Reductase, domain 2"/>
    <property type="match status" value="1"/>
</dbReference>
<dbReference type="InterPro" id="IPR036291">
    <property type="entry name" value="NAD(P)-bd_dom_sf"/>
</dbReference>
<feature type="domain" description="Gfo/Idh/MocA-like oxidoreductase N-terminal" evidence="3">
    <location>
        <begin position="15"/>
        <end position="132"/>
    </location>
</feature>
<dbReference type="InterPro" id="IPR050984">
    <property type="entry name" value="Gfo/Idh/MocA_domain"/>
</dbReference>
<dbReference type="Proteomes" id="UP001589896">
    <property type="component" value="Unassembled WGS sequence"/>
</dbReference>
<evidence type="ECO:0000256" key="2">
    <source>
        <dbReference type="ARBA" id="ARBA00023002"/>
    </source>
</evidence>